<evidence type="ECO:0000313" key="2">
    <source>
        <dbReference type="Proteomes" id="UP000001591"/>
    </source>
</evidence>
<dbReference type="KEGG" id="rce:RC1_0058"/>
<protein>
    <submittedName>
        <fullName evidence="1">Uncharacterized protein</fullName>
    </submittedName>
</protein>
<dbReference type="RefSeq" id="WP_012565299.1">
    <property type="nucleotide sequence ID" value="NC_011420.2"/>
</dbReference>
<gene>
    <name evidence="1" type="ordered locus">RC1_0058</name>
</gene>
<dbReference type="AlphaFoldDB" id="B6IPX2"/>
<sequence>MRMTPRGFGGDRTPPEAIKRDGWQAQGILVVSENDQRLTWPDRELVRQLGRKLYGDRPAKEARHG</sequence>
<proteinExistence type="predicted"/>
<name>B6IPX2_RHOCS</name>
<accession>B6IPX2</accession>
<organism evidence="1 2">
    <name type="scientific">Rhodospirillum centenum (strain ATCC 51521 / SW)</name>
    <dbReference type="NCBI Taxonomy" id="414684"/>
    <lineage>
        <taxon>Bacteria</taxon>
        <taxon>Pseudomonadati</taxon>
        <taxon>Pseudomonadota</taxon>
        <taxon>Alphaproteobacteria</taxon>
        <taxon>Rhodospirillales</taxon>
        <taxon>Rhodospirillaceae</taxon>
        <taxon>Rhodospirillum</taxon>
    </lineage>
</organism>
<dbReference type="STRING" id="414684.RC1_0058"/>
<reference evidence="1 2" key="1">
    <citation type="journal article" date="2010" name="BMC Genomics">
        <title>Metabolic flexibility revealed in the genome of the cyst-forming alpha-1 proteobacterium Rhodospirillum centenum.</title>
        <authorList>
            <person name="Lu Y.K."/>
            <person name="Marden J."/>
            <person name="Han M."/>
            <person name="Swingley W.D."/>
            <person name="Mastrian S.D."/>
            <person name="Chowdhury S.R."/>
            <person name="Hao J."/>
            <person name="Helmy T."/>
            <person name="Kim S."/>
            <person name="Kurdoglu A.A."/>
            <person name="Matthies H.J."/>
            <person name="Rollo D."/>
            <person name="Stothard P."/>
            <person name="Blankenship R.E."/>
            <person name="Bauer C.E."/>
            <person name="Touchman J.W."/>
        </authorList>
    </citation>
    <scope>NUCLEOTIDE SEQUENCE [LARGE SCALE GENOMIC DNA]</scope>
    <source>
        <strain evidence="2">ATCC 51521 / SW</strain>
    </source>
</reference>
<dbReference type="EMBL" id="CP000613">
    <property type="protein sequence ID" value="ACI97508.1"/>
    <property type="molecule type" value="Genomic_DNA"/>
</dbReference>
<dbReference type="eggNOG" id="ENOG503305P">
    <property type="taxonomic scope" value="Bacteria"/>
</dbReference>
<dbReference type="HOGENOM" id="CLU_2844670_0_0_5"/>
<dbReference type="OrthoDB" id="8481182at2"/>
<evidence type="ECO:0000313" key="1">
    <source>
        <dbReference type="EMBL" id="ACI97508.1"/>
    </source>
</evidence>
<dbReference type="Proteomes" id="UP000001591">
    <property type="component" value="Chromosome"/>
</dbReference>
<keyword evidence="2" id="KW-1185">Reference proteome</keyword>